<dbReference type="Pfam" id="PF05166">
    <property type="entry name" value="YcgL"/>
    <property type="match status" value="1"/>
</dbReference>
<keyword evidence="3" id="KW-1185">Reference proteome</keyword>
<evidence type="ECO:0000313" key="3">
    <source>
        <dbReference type="Proteomes" id="UP000251800"/>
    </source>
</evidence>
<dbReference type="Gene3D" id="3.10.510.20">
    <property type="entry name" value="YcgL domain"/>
    <property type="match status" value="1"/>
</dbReference>
<name>A0A363UNB6_9GAMM</name>
<dbReference type="PANTHER" id="PTHR38109">
    <property type="entry name" value="PROTEIN YCGL"/>
    <property type="match status" value="1"/>
</dbReference>
<dbReference type="PANTHER" id="PTHR38109:SF1">
    <property type="entry name" value="PROTEIN YCGL"/>
    <property type="match status" value="1"/>
</dbReference>
<dbReference type="AlphaFoldDB" id="A0A363UNB6"/>
<accession>A0A363UNB6</accession>
<organism evidence="2 3">
    <name type="scientific">Abyssibacter profundi</name>
    <dbReference type="NCBI Taxonomy" id="2182787"/>
    <lineage>
        <taxon>Bacteria</taxon>
        <taxon>Pseudomonadati</taxon>
        <taxon>Pseudomonadota</taxon>
        <taxon>Gammaproteobacteria</taxon>
        <taxon>Chromatiales</taxon>
        <taxon>Oceanococcaceae</taxon>
        <taxon>Abyssibacter</taxon>
    </lineage>
</organism>
<dbReference type="PROSITE" id="PS51648">
    <property type="entry name" value="YCGL"/>
    <property type="match status" value="1"/>
</dbReference>
<dbReference type="SUPFAM" id="SSF160191">
    <property type="entry name" value="YcgL-like"/>
    <property type="match status" value="1"/>
</dbReference>
<comment type="caution">
    <text evidence="2">The sequence shown here is derived from an EMBL/GenBank/DDBJ whole genome shotgun (WGS) entry which is preliminary data.</text>
</comment>
<evidence type="ECO:0000259" key="1">
    <source>
        <dbReference type="PROSITE" id="PS51648"/>
    </source>
</evidence>
<protein>
    <recommendedName>
        <fullName evidence="1">YcgL domain-containing protein</fullName>
    </recommendedName>
</protein>
<gene>
    <name evidence="2" type="ORF">DEH80_05720</name>
</gene>
<proteinExistence type="predicted"/>
<evidence type="ECO:0000313" key="2">
    <source>
        <dbReference type="EMBL" id="PWN56911.1"/>
    </source>
</evidence>
<dbReference type="InterPro" id="IPR038068">
    <property type="entry name" value="YcgL-like_sf"/>
</dbReference>
<sequence>MTPLATMRARYSSLNRPRMKCIVLRSRRHDELYVFVPEDTEITELPESLRQLTGPLDEAMRLTLTPDRKLARSDVTAVLAGLKEQGYYVQMPPNPIQPRLYRGD</sequence>
<dbReference type="InterPro" id="IPR027354">
    <property type="entry name" value="YcgL_dom"/>
</dbReference>
<dbReference type="Proteomes" id="UP000251800">
    <property type="component" value="Unassembled WGS sequence"/>
</dbReference>
<dbReference type="EMBL" id="QEQK01000004">
    <property type="protein sequence ID" value="PWN56911.1"/>
    <property type="molecule type" value="Genomic_DNA"/>
</dbReference>
<reference evidence="2 3" key="1">
    <citation type="submission" date="2018-05" db="EMBL/GenBank/DDBJ databases">
        <title>Abyssibacter profundi OUC007T gen. nov., sp. nov, a marine bacterium isolated from seawater of the Mariana Trench.</title>
        <authorList>
            <person name="Zhou S."/>
        </authorList>
    </citation>
    <scope>NUCLEOTIDE SEQUENCE [LARGE SCALE GENOMIC DNA]</scope>
    <source>
        <strain evidence="2 3">OUC007</strain>
    </source>
</reference>
<feature type="domain" description="YcgL" evidence="1">
    <location>
        <begin position="19"/>
        <end position="104"/>
    </location>
</feature>